<evidence type="ECO:0000313" key="5">
    <source>
        <dbReference type="EMBL" id="RAZ69203.1"/>
    </source>
</evidence>
<feature type="transmembrane region" description="Helical" evidence="3">
    <location>
        <begin position="212"/>
        <end position="232"/>
    </location>
</feature>
<dbReference type="PANTHER" id="PTHR22911:SF79">
    <property type="entry name" value="MOBA-LIKE NTP TRANSFERASE DOMAIN-CONTAINING PROTEIN"/>
    <property type="match status" value="1"/>
</dbReference>
<feature type="transmembrane region" description="Helical" evidence="3">
    <location>
        <begin position="182"/>
        <end position="200"/>
    </location>
</feature>
<evidence type="ECO:0000256" key="1">
    <source>
        <dbReference type="ARBA" id="ARBA00004127"/>
    </source>
</evidence>
<name>A0A365K8S6_9BACL</name>
<protein>
    <submittedName>
        <fullName evidence="5">EamA/RhaT family transporter</fullName>
    </submittedName>
</protein>
<feature type="transmembrane region" description="Helical" evidence="3">
    <location>
        <begin position="33"/>
        <end position="54"/>
    </location>
</feature>
<feature type="transmembrane region" description="Helical" evidence="3">
    <location>
        <begin position="66"/>
        <end position="86"/>
    </location>
</feature>
<sequence length="289" mass="30564">MKFSGSAMIILAAIFWGITGGLADILMDKGWDPLVISFYRGAVALLCFTGWFSLSRKGGKIFSAPLILWSIVAGIGVAGNFTFYFLSIESTSVPIAATLMYTAPLFVMLASFLLRIERSTWFKWMCIFSVLAGIVLLTEAYDTGSSAVNLAGVATGLAAGLSYALFIFGFKKSAEAGEPQTVLALAFLAFCVALSFFVNFEKAASVLKSGDIGWFIAIGILGAGLSFALYTIGIKRTAPSTASIIAMVEPVTAALFGIVLLGEELSMMQLAGMAVILLTITVLSVKKGD</sequence>
<accession>A0A365K8S6</accession>
<dbReference type="OrthoDB" id="9814238at2"/>
<feature type="transmembrane region" description="Helical" evidence="3">
    <location>
        <begin position="244"/>
        <end position="261"/>
    </location>
</feature>
<evidence type="ECO:0000259" key="4">
    <source>
        <dbReference type="Pfam" id="PF00892"/>
    </source>
</evidence>
<dbReference type="SUPFAM" id="SSF103481">
    <property type="entry name" value="Multidrug resistance efflux transporter EmrE"/>
    <property type="match status" value="2"/>
</dbReference>
<feature type="domain" description="EamA" evidence="4">
    <location>
        <begin position="151"/>
        <end position="284"/>
    </location>
</feature>
<dbReference type="Gene3D" id="1.10.3730.20">
    <property type="match status" value="2"/>
</dbReference>
<reference evidence="5 6" key="1">
    <citation type="submission" date="2018-06" db="EMBL/GenBank/DDBJ databases">
        <title>The draft genome sequences of strains SCU63 and S1.</title>
        <authorList>
            <person name="Gan L."/>
        </authorList>
    </citation>
    <scope>NUCLEOTIDE SEQUENCE [LARGE SCALE GENOMIC DNA]</scope>
    <source>
        <strain evidence="5 6">S1</strain>
    </source>
</reference>
<keyword evidence="3" id="KW-0472">Membrane</keyword>
<dbReference type="InterPro" id="IPR037185">
    <property type="entry name" value="EmrE-like"/>
</dbReference>
<comment type="similarity">
    <text evidence="2">Belongs to the EamA transporter family.</text>
</comment>
<dbReference type="Pfam" id="PF00892">
    <property type="entry name" value="EamA"/>
    <property type="match status" value="2"/>
</dbReference>
<evidence type="ECO:0000313" key="6">
    <source>
        <dbReference type="Proteomes" id="UP000251869"/>
    </source>
</evidence>
<keyword evidence="3" id="KW-1133">Transmembrane helix</keyword>
<organism evidence="5 6">
    <name type="scientific">Planococcus maitriensis</name>
    <dbReference type="NCBI Taxonomy" id="221799"/>
    <lineage>
        <taxon>Bacteria</taxon>
        <taxon>Bacillati</taxon>
        <taxon>Bacillota</taxon>
        <taxon>Bacilli</taxon>
        <taxon>Bacillales</taxon>
        <taxon>Caryophanaceae</taxon>
        <taxon>Planococcus</taxon>
    </lineage>
</organism>
<feature type="transmembrane region" description="Helical" evidence="3">
    <location>
        <begin position="147"/>
        <end position="170"/>
    </location>
</feature>
<dbReference type="PANTHER" id="PTHR22911">
    <property type="entry name" value="ACYL-MALONYL CONDENSING ENZYME-RELATED"/>
    <property type="match status" value="1"/>
</dbReference>
<keyword evidence="6" id="KW-1185">Reference proteome</keyword>
<feature type="transmembrane region" description="Helical" evidence="3">
    <location>
        <begin position="121"/>
        <end position="141"/>
    </location>
</feature>
<dbReference type="InterPro" id="IPR000620">
    <property type="entry name" value="EamA_dom"/>
</dbReference>
<keyword evidence="3" id="KW-0812">Transmembrane</keyword>
<comment type="subcellular location">
    <subcellularLocation>
        <location evidence="1">Endomembrane system</location>
        <topology evidence="1">Multi-pass membrane protein</topology>
    </subcellularLocation>
</comment>
<proteinExistence type="inferred from homology"/>
<comment type="caution">
    <text evidence="5">The sequence shown here is derived from an EMBL/GenBank/DDBJ whole genome shotgun (WGS) entry which is preliminary data.</text>
</comment>
<dbReference type="AlphaFoldDB" id="A0A365K8S6"/>
<gene>
    <name evidence="5" type="ORF">DP119_00640</name>
</gene>
<feature type="transmembrane region" description="Helical" evidence="3">
    <location>
        <begin position="92"/>
        <end position="114"/>
    </location>
</feature>
<dbReference type="Proteomes" id="UP000251869">
    <property type="component" value="Unassembled WGS sequence"/>
</dbReference>
<feature type="transmembrane region" description="Helical" evidence="3">
    <location>
        <begin position="267"/>
        <end position="285"/>
    </location>
</feature>
<dbReference type="EMBL" id="QLZQ01000001">
    <property type="protein sequence ID" value="RAZ69203.1"/>
    <property type="molecule type" value="Genomic_DNA"/>
</dbReference>
<feature type="domain" description="EamA" evidence="4">
    <location>
        <begin position="4"/>
        <end position="138"/>
    </location>
</feature>
<dbReference type="RefSeq" id="WP_112229930.1">
    <property type="nucleotide sequence ID" value="NZ_QLZQ01000001.1"/>
</dbReference>
<evidence type="ECO:0000256" key="3">
    <source>
        <dbReference type="SAM" id="Phobius"/>
    </source>
</evidence>
<dbReference type="GO" id="GO:0016020">
    <property type="term" value="C:membrane"/>
    <property type="evidence" value="ECO:0007669"/>
    <property type="project" value="InterPro"/>
</dbReference>
<evidence type="ECO:0000256" key="2">
    <source>
        <dbReference type="ARBA" id="ARBA00007362"/>
    </source>
</evidence>